<dbReference type="Proteomes" id="UP000192050">
    <property type="component" value="Chromosome"/>
</dbReference>
<proteinExistence type="predicted"/>
<name>A0A1V0N3P5_9ARCH</name>
<gene>
    <name evidence="1" type="ORF">FAD_0889</name>
</gene>
<dbReference type="AlphaFoldDB" id="A0A1V0N3P5"/>
<keyword evidence="2" id="KW-1185">Reference proteome</keyword>
<protein>
    <recommendedName>
        <fullName evidence="3">Nucleotidyltransferase family protein</fullName>
    </recommendedName>
</protein>
<organism evidence="1 2">
    <name type="scientific">Ferroplasma acidiphilum</name>
    <dbReference type="NCBI Taxonomy" id="74969"/>
    <lineage>
        <taxon>Archaea</taxon>
        <taxon>Methanobacteriati</taxon>
        <taxon>Thermoplasmatota</taxon>
        <taxon>Thermoplasmata</taxon>
        <taxon>Thermoplasmatales</taxon>
        <taxon>Ferroplasmaceae</taxon>
        <taxon>Ferroplasma</taxon>
    </lineage>
</organism>
<dbReference type="OrthoDB" id="146522at2157"/>
<dbReference type="RefSeq" id="WP_081142129.1">
    <property type="nucleotide sequence ID" value="NZ_CP015363.1"/>
</dbReference>
<sequence>MENKEGVDTTLARDSFEELRHIFSWSTAYETFRPGGIILIGGWAVHSFNPWKYSLDIDFIATGCFKYHLKEHLYSKRNYSKGKDSAGNTLYLKSLDSGDIYLDFLPNKDQFHGTDKLLNLSEIKYETITKNISYTFESEFQVIVPEISMLLLLKLKVAWDRLYDLSYDTTPNREHLME</sequence>
<dbReference type="GeneID" id="31676393"/>
<evidence type="ECO:0000313" key="1">
    <source>
        <dbReference type="EMBL" id="ARD84782.1"/>
    </source>
</evidence>
<reference evidence="1 2" key="1">
    <citation type="submission" date="2011-10" db="EMBL/GenBank/DDBJ databases">
        <title>Metabolic and evolutionary patterns in the extreme acidophile Ferroplasma acidiphilum.</title>
        <authorList>
            <person name="Golyshina O.V."/>
            <person name="Kozyavkin S.A."/>
            <person name="Tatusov R.L."/>
            <person name="Slesarev A.I."/>
            <person name="Golyshin P.N."/>
        </authorList>
    </citation>
    <scope>NUCLEOTIDE SEQUENCE [LARGE SCALE GENOMIC DNA]</scope>
    <source>
        <strain evidence="2">Y</strain>
    </source>
</reference>
<dbReference type="EMBL" id="CP015363">
    <property type="protein sequence ID" value="ARD84782.1"/>
    <property type="molecule type" value="Genomic_DNA"/>
</dbReference>
<evidence type="ECO:0008006" key="3">
    <source>
        <dbReference type="Google" id="ProtNLM"/>
    </source>
</evidence>
<accession>A0A1V0N3P5</accession>
<dbReference type="KEGG" id="fai:FAD_0889"/>
<evidence type="ECO:0000313" key="2">
    <source>
        <dbReference type="Proteomes" id="UP000192050"/>
    </source>
</evidence>